<dbReference type="AlphaFoldDB" id="A0AAW1UNV7"/>
<proteinExistence type="predicted"/>
<reference evidence="1 2" key="1">
    <citation type="submission" date="2023-03" db="EMBL/GenBank/DDBJ databases">
        <title>Genome insight into feeding habits of ladybird beetles.</title>
        <authorList>
            <person name="Li H.-S."/>
            <person name="Huang Y.-H."/>
            <person name="Pang H."/>
        </authorList>
    </citation>
    <scope>NUCLEOTIDE SEQUENCE [LARGE SCALE GENOMIC DNA]</scope>
    <source>
        <strain evidence="1">SYSU_2023b</strain>
        <tissue evidence="1">Whole body</tissue>
    </source>
</reference>
<comment type="caution">
    <text evidence="1">The sequence shown here is derived from an EMBL/GenBank/DDBJ whole genome shotgun (WGS) entry which is preliminary data.</text>
</comment>
<sequence>MYTNPFSRSHCTVRQVIDKFLHIDDSRKKFRKNDRFERSFSNKSTTSTGSSTARFELTSKIGQKLGKV</sequence>
<organism evidence="1 2">
    <name type="scientific">Henosepilachna vigintioctopunctata</name>
    <dbReference type="NCBI Taxonomy" id="420089"/>
    <lineage>
        <taxon>Eukaryota</taxon>
        <taxon>Metazoa</taxon>
        <taxon>Ecdysozoa</taxon>
        <taxon>Arthropoda</taxon>
        <taxon>Hexapoda</taxon>
        <taxon>Insecta</taxon>
        <taxon>Pterygota</taxon>
        <taxon>Neoptera</taxon>
        <taxon>Endopterygota</taxon>
        <taxon>Coleoptera</taxon>
        <taxon>Polyphaga</taxon>
        <taxon>Cucujiformia</taxon>
        <taxon>Coccinelloidea</taxon>
        <taxon>Coccinellidae</taxon>
        <taxon>Epilachninae</taxon>
        <taxon>Epilachnini</taxon>
        <taxon>Henosepilachna</taxon>
    </lineage>
</organism>
<evidence type="ECO:0000313" key="2">
    <source>
        <dbReference type="Proteomes" id="UP001431783"/>
    </source>
</evidence>
<keyword evidence="2" id="KW-1185">Reference proteome</keyword>
<accession>A0AAW1UNV7</accession>
<dbReference type="EMBL" id="JARQZJ010000085">
    <property type="protein sequence ID" value="KAK9882838.1"/>
    <property type="molecule type" value="Genomic_DNA"/>
</dbReference>
<evidence type="ECO:0000313" key="1">
    <source>
        <dbReference type="EMBL" id="KAK9882838.1"/>
    </source>
</evidence>
<protein>
    <submittedName>
        <fullName evidence="1">Uncharacterized protein</fullName>
    </submittedName>
</protein>
<name>A0AAW1UNV7_9CUCU</name>
<dbReference type="Proteomes" id="UP001431783">
    <property type="component" value="Unassembled WGS sequence"/>
</dbReference>
<gene>
    <name evidence="1" type="ORF">WA026_023537</name>
</gene>